<dbReference type="EMBL" id="OBEA01000005">
    <property type="protein sequence ID" value="SNY54974.1"/>
    <property type="molecule type" value="Genomic_DNA"/>
</dbReference>
<evidence type="ECO:0000313" key="2">
    <source>
        <dbReference type="Proteomes" id="UP000231655"/>
    </source>
</evidence>
<accession>A0A285J3X6</accession>
<sequence>MDYRNLLCDILGMSQHLPIAPLSYDLLSRLIDAADGCERSFSFAGGEVEDRVLFFLDHSAPAAAILREAAVSLGLPETLLEAWEKARPGADAIGLALRLDGSSVRLYTQYWEVLAARLRQGDPAEMPLYAGFKALPDGSNRIDRYIAQPMAPREAFMPPLRAALRGLGIDPMALEQALRPLNAETCIFTRTEAPDRSSWLATLRRAPLDPGAVAAMLAPLGTEPRLPALAACARGAPLIHVAGGEDAVKGPFTTLYFEITPEEARAALTPLAG</sequence>
<proteinExistence type="predicted"/>
<reference evidence="1 2" key="1">
    <citation type="submission" date="2017-09" db="EMBL/GenBank/DDBJ databases">
        <authorList>
            <person name="Ehlers B."/>
            <person name="Leendertz F.H."/>
        </authorList>
    </citation>
    <scope>NUCLEOTIDE SEQUENCE [LARGE SCALE GENOMIC DNA]</scope>
    <source>
        <strain evidence="1 2">CGMCC 1.12662</strain>
    </source>
</reference>
<organism evidence="1 2">
    <name type="scientific">Pseudooceanicola antarcticus</name>
    <dbReference type="NCBI Taxonomy" id="1247613"/>
    <lineage>
        <taxon>Bacteria</taxon>
        <taxon>Pseudomonadati</taxon>
        <taxon>Pseudomonadota</taxon>
        <taxon>Alphaproteobacteria</taxon>
        <taxon>Rhodobacterales</taxon>
        <taxon>Paracoccaceae</taxon>
        <taxon>Pseudooceanicola</taxon>
    </lineage>
</organism>
<name>A0A285J3X6_9RHOB</name>
<protein>
    <submittedName>
        <fullName evidence="1">Uncharacterized protein</fullName>
    </submittedName>
</protein>
<gene>
    <name evidence="1" type="ORF">SAMN06297129_2966</name>
</gene>
<evidence type="ECO:0000313" key="1">
    <source>
        <dbReference type="EMBL" id="SNY54974.1"/>
    </source>
</evidence>
<dbReference type="AlphaFoldDB" id="A0A285J3X6"/>
<dbReference type="Proteomes" id="UP000231655">
    <property type="component" value="Unassembled WGS sequence"/>
</dbReference>